<keyword evidence="2" id="KW-0808">Transferase</keyword>
<dbReference type="InterPro" id="IPR029063">
    <property type="entry name" value="SAM-dependent_MTases_sf"/>
</dbReference>
<evidence type="ECO:0000313" key="4">
    <source>
        <dbReference type="Proteomes" id="UP001189429"/>
    </source>
</evidence>
<accession>A0ABN9SN23</accession>
<protein>
    <submittedName>
        <fullName evidence="3">Uncharacterized protein</fullName>
    </submittedName>
</protein>
<reference evidence="3" key="1">
    <citation type="submission" date="2023-10" db="EMBL/GenBank/DDBJ databases">
        <authorList>
            <person name="Chen Y."/>
            <person name="Shah S."/>
            <person name="Dougan E. K."/>
            <person name="Thang M."/>
            <person name="Chan C."/>
        </authorList>
    </citation>
    <scope>NUCLEOTIDE SEQUENCE [LARGE SCALE GENOMIC DNA]</scope>
</reference>
<dbReference type="Pfam" id="PF00145">
    <property type="entry name" value="DNA_methylase"/>
    <property type="match status" value="1"/>
</dbReference>
<proteinExistence type="predicted"/>
<comment type="caution">
    <text evidence="3">The sequence shown here is derived from an EMBL/GenBank/DDBJ whole genome shotgun (WGS) entry which is preliminary data.</text>
</comment>
<sequence length="203" mass="22300">NKAAFHAALQTVEGYEWQEFILKSQDYGLPQHRVRLCIVLLRKGQTRCEILFVKSRKARASYLKAWRKVTGNPTLKRVPNYWRLVGSKKVQVCPEVSGSPSKRKLLTVLSEGRNLMKPNVILNTSQSAGRHQLRDDGLVPTLSHTCGGLFAPAFGAALSPAQCLALQGHAGALPLERFSRSEIYSMAGMAMSVPVVGVIMTAV</sequence>
<evidence type="ECO:0000256" key="1">
    <source>
        <dbReference type="ARBA" id="ARBA00022603"/>
    </source>
</evidence>
<name>A0ABN9SN23_9DINO</name>
<feature type="non-terminal residue" evidence="3">
    <location>
        <position position="1"/>
    </location>
</feature>
<dbReference type="Gene3D" id="3.40.50.150">
    <property type="entry name" value="Vaccinia Virus protein VP39"/>
    <property type="match status" value="1"/>
</dbReference>
<dbReference type="Gene3D" id="3.90.120.10">
    <property type="entry name" value="DNA Methylase, subunit A, domain 2"/>
    <property type="match status" value="1"/>
</dbReference>
<dbReference type="InterPro" id="IPR001525">
    <property type="entry name" value="C5_MeTfrase"/>
</dbReference>
<dbReference type="Proteomes" id="UP001189429">
    <property type="component" value="Unassembled WGS sequence"/>
</dbReference>
<keyword evidence="1" id="KW-0489">Methyltransferase</keyword>
<evidence type="ECO:0000256" key="2">
    <source>
        <dbReference type="ARBA" id="ARBA00022679"/>
    </source>
</evidence>
<gene>
    <name evidence="3" type="ORF">PCOR1329_LOCUS30995</name>
</gene>
<evidence type="ECO:0000313" key="3">
    <source>
        <dbReference type="EMBL" id="CAK0833227.1"/>
    </source>
</evidence>
<dbReference type="SUPFAM" id="SSF53335">
    <property type="entry name" value="S-adenosyl-L-methionine-dependent methyltransferases"/>
    <property type="match status" value="1"/>
</dbReference>
<feature type="non-terminal residue" evidence="3">
    <location>
        <position position="203"/>
    </location>
</feature>
<dbReference type="EMBL" id="CAUYUJ010012087">
    <property type="protein sequence ID" value="CAK0833227.1"/>
    <property type="molecule type" value="Genomic_DNA"/>
</dbReference>
<keyword evidence="4" id="KW-1185">Reference proteome</keyword>
<organism evidence="3 4">
    <name type="scientific">Prorocentrum cordatum</name>
    <dbReference type="NCBI Taxonomy" id="2364126"/>
    <lineage>
        <taxon>Eukaryota</taxon>
        <taxon>Sar</taxon>
        <taxon>Alveolata</taxon>
        <taxon>Dinophyceae</taxon>
        <taxon>Prorocentrales</taxon>
        <taxon>Prorocentraceae</taxon>
        <taxon>Prorocentrum</taxon>
    </lineage>
</organism>